<feature type="region of interest" description="Disordered" evidence="1">
    <location>
        <begin position="1"/>
        <end position="33"/>
    </location>
</feature>
<dbReference type="Proteomes" id="UP000193498">
    <property type="component" value="Unassembled WGS sequence"/>
</dbReference>
<reference evidence="2 3" key="1">
    <citation type="submission" date="2016-07" db="EMBL/GenBank/DDBJ databases">
        <title>Pervasive Adenine N6-methylation of Active Genes in Fungi.</title>
        <authorList>
            <consortium name="DOE Joint Genome Institute"/>
            <person name="Mondo S.J."/>
            <person name="Dannebaum R.O."/>
            <person name="Kuo R.C."/>
            <person name="Labutti K."/>
            <person name="Haridas S."/>
            <person name="Kuo A."/>
            <person name="Salamov A."/>
            <person name="Ahrendt S.R."/>
            <person name="Lipzen A."/>
            <person name="Sullivan W."/>
            <person name="Andreopoulos W.B."/>
            <person name="Clum A."/>
            <person name="Lindquist E."/>
            <person name="Daum C."/>
            <person name="Ramamoorthy G.K."/>
            <person name="Gryganskyi A."/>
            <person name="Culley D."/>
            <person name="Magnuson J.K."/>
            <person name="James T.Y."/>
            <person name="O'Malley M.A."/>
            <person name="Stajich J.E."/>
            <person name="Spatafora J.W."/>
            <person name="Visel A."/>
            <person name="Grigoriev I.V."/>
        </authorList>
    </citation>
    <scope>NUCLEOTIDE SEQUENCE [LARGE SCALE GENOMIC DNA]</scope>
    <source>
        <strain evidence="2 3">CBS 931.73</strain>
    </source>
</reference>
<gene>
    <name evidence="2" type="ORF">K493DRAFT_15241</name>
</gene>
<proteinExistence type="predicted"/>
<organism evidence="2 3">
    <name type="scientific">Basidiobolus meristosporus CBS 931.73</name>
    <dbReference type="NCBI Taxonomy" id="1314790"/>
    <lineage>
        <taxon>Eukaryota</taxon>
        <taxon>Fungi</taxon>
        <taxon>Fungi incertae sedis</taxon>
        <taxon>Zoopagomycota</taxon>
        <taxon>Entomophthoromycotina</taxon>
        <taxon>Basidiobolomycetes</taxon>
        <taxon>Basidiobolales</taxon>
        <taxon>Basidiobolaceae</taxon>
        <taxon>Basidiobolus</taxon>
    </lineage>
</organism>
<dbReference type="EMBL" id="MCFE01000136">
    <property type="protein sequence ID" value="ORX97268.1"/>
    <property type="molecule type" value="Genomic_DNA"/>
</dbReference>
<evidence type="ECO:0000256" key="1">
    <source>
        <dbReference type="SAM" id="MobiDB-lite"/>
    </source>
</evidence>
<protein>
    <submittedName>
        <fullName evidence="2">Uncharacterized protein</fullName>
    </submittedName>
</protein>
<name>A0A1Y1YH42_9FUNG</name>
<comment type="caution">
    <text evidence="2">The sequence shown here is derived from an EMBL/GenBank/DDBJ whole genome shotgun (WGS) entry which is preliminary data.</text>
</comment>
<dbReference type="InParanoid" id="A0A1Y1YH42"/>
<dbReference type="AlphaFoldDB" id="A0A1Y1YH42"/>
<sequence>MPGSTRSLSSSNRAPSITAHSPTTPLLSQSIGGNTYGSSGVEVRIEICDDQPFDPDIVPAYVAFNGEDGIFDSSSALSQDEVFIPQDTTGAADDGIDYDALKVYLKENKAIENDLASSPCRPTLITRRDTHKSQTQSILSQVQPLLVAKHPSTS</sequence>
<evidence type="ECO:0000313" key="2">
    <source>
        <dbReference type="EMBL" id="ORX97268.1"/>
    </source>
</evidence>
<evidence type="ECO:0000313" key="3">
    <source>
        <dbReference type="Proteomes" id="UP000193498"/>
    </source>
</evidence>
<accession>A0A1Y1YH42</accession>
<keyword evidence="3" id="KW-1185">Reference proteome</keyword>